<dbReference type="InterPro" id="IPR012334">
    <property type="entry name" value="Pectin_lyas_fold"/>
</dbReference>
<dbReference type="RefSeq" id="WP_269445224.1">
    <property type="nucleotide sequence ID" value="NZ_CP097463.1"/>
</dbReference>
<keyword evidence="2" id="KW-1185">Reference proteome</keyword>
<sequence length="364" mass="37106">MAGPAAAHPYQAPHTVYVAASVAGQHDHWCRHAGFTDIQAAIGAVADGGTVVVCRGTYHGMFTITHRMTLAGRPGAVIDATGMPYGVGTSASWVTIRGLTVQNASPLDPSSNAPADGILTAGLTDHGPVTANHVRIIGNTVKGNLGSGIDLNSTSYSMAVGNRAVGNGVGINVSDDLGQPAAHNLVSGNVTNENFGGCGIALADHTGAGVIGNVVTFNRSDDNGLSTPTAPDASAGSGVIMASPIPNGIVRNNTIAWNEFHGNGHGGVVVHSHVPALPDGTASDFRGNSVIGNVIGTNNLRQDQSDPETTGIYLGSATPLTIKVAYNLIHDDHYGIFTAGDVTVTGGHNRFVRVAQHHGSVPSY</sequence>
<dbReference type="InterPro" id="IPR006626">
    <property type="entry name" value="PbH1"/>
</dbReference>
<protein>
    <recommendedName>
        <fullName evidence="3">Right handed beta helix domain-containing protein</fullName>
    </recommendedName>
</protein>
<dbReference type="SMART" id="SM00710">
    <property type="entry name" value="PbH1"/>
    <property type="match status" value="7"/>
</dbReference>
<name>A0ABY7K5Y8_9ACTN</name>
<dbReference type="Proteomes" id="UP001164693">
    <property type="component" value="Chromosome"/>
</dbReference>
<gene>
    <name evidence="1" type="ORF">M6B22_07925</name>
</gene>
<organism evidence="1 2">
    <name type="scientific">Jatrophihabitans cynanchi</name>
    <dbReference type="NCBI Taxonomy" id="2944128"/>
    <lineage>
        <taxon>Bacteria</taxon>
        <taxon>Bacillati</taxon>
        <taxon>Actinomycetota</taxon>
        <taxon>Actinomycetes</taxon>
        <taxon>Jatrophihabitantales</taxon>
        <taxon>Jatrophihabitantaceae</taxon>
        <taxon>Jatrophihabitans</taxon>
    </lineage>
</organism>
<reference evidence="1" key="1">
    <citation type="submission" date="2022-05" db="EMBL/GenBank/DDBJ databases">
        <title>Jatrophihabitans sp. SB3-54 whole genome sequence.</title>
        <authorList>
            <person name="Suh M.K."/>
            <person name="Eom M.K."/>
            <person name="Kim J.S."/>
            <person name="Kim H.S."/>
            <person name="Do H.E."/>
            <person name="Shin Y.K."/>
            <person name="Lee J.-S."/>
        </authorList>
    </citation>
    <scope>NUCLEOTIDE SEQUENCE</scope>
    <source>
        <strain evidence="1">SB3-54</strain>
    </source>
</reference>
<dbReference type="EMBL" id="CP097463">
    <property type="protein sequence ID" value="WAX58681.1"/>
    <property type="molecule type" value="Genomic_DNA"/>
</dbReference>
<accession>A0ABY7K5Y8</accession>
<evidence type="ECO:0000313" key="1">
    <source>
        <dbReference type="EMBL" id="WAX58681.1"/>
    </source>
</evidence>
<proteinExistence type="predicted"/>
<dbReference type="Gene3D" id="2.160.20.10">
    <property type="entry name" value="Single-stranded right-handed beta-helix, Pectin lyase-like"/>
    <property type="match status" value="1"/>
</dbReference>
<evidence type="ECO:0008006" key="3">
    <source>
        <dbReference type="Google" id="ProtNLM"/>
    </source>
</evidence>
<dbReference type="SUPFAM" id="SSF51126">
    <property type="entry name" value="Pectin lyase-like"/>
    <property type="match status" value="1"/>
</dbReference>
<evidence type="ECO:0000313" key="2">
    <source>
        <dbReference type="Proteomes" id="UP001164693"/>
    </source>
</evidence>
<dbReference type="InterPro" id="IPR011050">
    <property type="entry name" value="Pectin_lyase_fold/virulence"/>
</dbReference>